<evidence type="ECO:0000256" key="6">
    <source>
        <dbReference type="SAM" id="MobiDB-lite"/>
    </source>
</evidence>
<dbReference type="EMBL" id="BMAR01000030">
    <property type="protein sequence ID" value="GFR49430.1"/>
    <property type="molecule type" value="Genomic_DNA"/>
</dbReference>
<dbReference type="PROSITE" id="PS01360">
    <property type="entry name" value="ZF_MYND_1"/>
    <property type="match status" value="1"/>
</dbReference>
<dbReference type="SUPFAM" id="SSF144232">
    <property type="entry name" value="HIT/MYND zinc finger-like"/>
    <property type="match status" value="1"/>
</dbReference>
<protein>
    <recommendedName>
        <fullName evidence="7">MYND-type domain-containing protein</fullName>
    </recommendedName>
</protein>
<dbReference type="AlphaFoldDB" id="A0AAD3HQZ9"/>
<evidence type="ECO:0000256" key="1">
    <source>
        <dbReference type="ARBA" id="ARBA00022723"/>
    </source>
</evidence>
<keyword evidence="3" id="KW-0862">Zinc</keyword>
<evidence type="ECO:0000259" key="7">
    <source>
        <dbReference type="PROSITE" id="PS50865"/>
    </source>
</evidence>
<organism evidence="8 9">
    <name type="scientific">Astrephomene gubernaculifera</name>
    <dbReference type="NCBI Taxonomy" id="47775"/>
    <lineage>
        <taxon>Eukaryota</taxon>
        <taxon>Viridiplantae</taxon>
        <taxon>Chlorophyta</taxon>
        <taxon>core chlorophytes</taxon>
        <taxon>Chlorophyceae</taxon>
        <taxon>CS clade</taxon>
        <taxon>Chlamydomonadales</taxon>
        <taxon>Astrephomenaceae</taxon>
        <taxon>Astrephomene</taxon>
    </lineage>
</organism>
<feature type="non-terminal residue" evidence="8">
    <location>
        <position position="1"/>
    </location>
</feature>
<feature type="region of interest" description="Disordered" evidence="6">
    <location>
        <begin position="362"/>
        <end position="438"/>
    </location>
</feature>
<keyword evidence="2 4" id="KW-0863">Zinc-finger</keyword>
<evidence type="ECO:0000256" key="3">
    <source>
        <dbReference type="ARBA" id="ARBA00022833"/>
    </source>
</evidence>
<dbReference type="PROSITE" id="PS50865">
    <property type="entry name" value="ZF_MYND_2"/>
    <property type="match status" value="1"/>
</dbReference>
<sequence length="520" mass="54832">MSELNYKRSDQGGGTPSYSSQQAPFRRNRADAERWAQVVADNAVLARKLRDIGREPPASYHAPRGYQSVRGGKQIKQARTGKPQNGMPETPHYMPPTAWPPLEPAHEIVRQPKAQRELTACNAHLAAKLREVYRKHHVGHSPGDERAGIANPGSGNSSCSSGGKAAQGKMDCNERWALRTALYDSALGAAVGDAAVGTVGATAAAAAAAAAAGSFMAGGRTLDLEQASVPKSLGVALCGGCGARCFYAADGVRLMRCRGCKAAWYCSEACARLDYQSHKAVCKHSSTGHWTPGGIRPAEDCWVSNAAMAEVRQELRRRAAALAAAGAAGAASLAVAAAVARVGGPGCCAAAAADDNDASYKPMGSCSYPGSAPSPQQQQQRSSQRQQQQQQPGLPHQRRRQQLTPRPAGSPCGGRSSSAQPQRRSVTGNVTGVPALEEGELEDEADVLFSLESKYRELRNRELQAERKLQEVEFRANHGLDGPRPCMFSMKRFAAAASTGKGGSRGGDGARRPASAGPQE</sequence>
<comment type="caution">
    <text evidence="8">The sequence shown here is derived from an EMBL/GenBank/DDBJ whole genome shotgun (WGS) entry which is preliminary data.</text>
</comment>
<feature type="coiled-coil region" evidence="5">
    <location>
        <begin position="441"/>
        <end position="475"/>
    </location>
</feature>
<evidence type="ECO:0000313" key="8">
    <source>
        <dbReference type="EMBL" id="GFR49430.1"/>
    </source>
</evidence>
<feature type="compositionally biased region" description="Low complexity" evidence="6">
    <location>
        <begin position="367"/>
        <end position="395"/>
    </location>
</feature>
<feature type="region of interest" description="Disordered" evidence="6">
    <location>
        <begin position="138"/>
        <end position="164"/>
    </location>
</feature>
<reference evidence="8 9" key="1">
    <citation type="journal article" date="2021" name="Sci. Rep.">
        <title>Genome sequencing of the multicellular alga Astrephomene provides insights into convergent evolution of germ-soma differentiation.</title>
        <authorList>
            <person name="Yamashita S."/>
            <person name="Yamamoto K."/>
            <person name="Matsuzaki R."/>
            <person name="Suzuki S."/>
            <person name="Yamaguchi H."/>
            <person name="Hirooka S."/>
            <person name="Minakuchi Y."/>
            <person name="Miyagishima S."/>
            <person name="Kawachi M."/>
            <person name="Toyoda A."/>
            <person name="Nozaki H."/>
        </authorList>
    </citation>
    <scope>NUCLEOTIDE SEQUENCE [LARGE SCALE GENOMIC DNA]</scope>
    <source>
        <strain evidence="8 9">NIES-4017</strain>
    </source>
</reference>
<evidence type="ECO:0000313" key="9">
    <source>
        <dbReference type="Proteomes" id="UP001054857"/>
    </source>
</evidence>
<dbReference type="Proteomes" id="UP001054857">
    <property type="component" value="Unassembled WGS sequence"/>
</dbReference>
<feature type="compositionally biased region" description="Basic and acidic residues" evidence="6">
    <location>
        <begin position="1"/>
        <end position="10"/>
    </location>
</feature>
<proteinExistence type="predicted"/>
<feature type="compositionally biased region" description="Polar residues" evidence="6">
    <location>
        <begin position="415"/>
        <end position="430"/>
    </location>
</feature>
<evidence type="ECO:0000256" key="5">
    <source>
        <dbReference type="SAM" id="Coils"/>
    </source>
</evidence>
<keyword evidence="5" id="KW-0175">Coiled coil</keyword>
<accession>A0AAD3HQZ9</accession>
<feature type="domain" description="MYND-type" evidence="7">
    <location>
        <begin position="238"/>
        <end position="282"/>
    </location>
</feature>
<dbReference type="Gene3D" id="6.10.140.2220">
    <property type="match status" value="1"/>
</dbReference>
<feature type="compositionally biased region" description="Low complexity" evidence="6">
    <location>
        <begin position="153"/>
        <end position="163"/>
    </location>
</feature>
<dbReference type="Pfam" id="PF01753">
    <property type="entry name" value="zf-MYND"/>
    <property type="match status" value="1"/>
</dbReference>
<keyword evidence="1" id="KW-0479">Metal-binding</keyword>
<dbReference type="GO" id="GO:0008270">
    <property type="term" value="F:zinc ion binding"/>
    <property type="evidence" value="ECO:0007669"/>
    <property type="project" value="UniProtKB-KW"/>
</dbReference>
<dbReference type="InterPro" id="IPR002893">
    <property type="entry name" value="Znf_MYND"/>
</dbReference>
<feature type="region of interest" description="Disordered" evidence="6">
    <location>
        <begin position="1"/>
        <end position="31"/>
    </location>
</feature>
<gene>
    <name evidence="8" type="ORF">Agub_g11487</name>
</gene>
<evidence type="ECO:0000256" key="2">
    <source>
        <dbReference type="ARBA" id="ARBA00022771"/>
    </source>
</evidence>
<name>A0AAD3HQZ9_9CHLO</name>
<evidence type="ECO:0000256" key="4">
    <source>
        <dbReference type="PROSITE-ProRule" id="PRU00134"/>
    </source>
</evidence>
<feature type="region of interest" description="Disordered" evidence="6">
    <location>
        <begin position="497"/>
        <end position="520"/>
    </location>
</feature>
<keyword evidence="9" id="KW-1185">Reference proteome</keyword>